<name>A0A7K0KEJ1_9BACT</name>
<feature type="active site" description="Nucleophile" evidence="5">
    <location>
        <position position="17"/>
    </location>
</feature>
<dbReference type="SMART" id="SM00226">
    <property type="entry name" value="LMWPc"/>
    <property type="match status" value="1"/>
</dbReference>
<evidence type="ECO:0000313" key="7">
    <source>
        <dbReference type="EMBL" id="MST84357.1"/>
    </source>
</evidence>
<evidence type="ECO:0000256" key="1">
    <source>
        <dbReference type="ARBA" id="ARBA00011063"/>
    </source>
</evidence>
<keyword evidence="3" id="KW-0378">Hydrolase</keyword>
<feature type="active site" description="Proton donor" evidence="5">
    <location>
        <position position="136"/>
    </location>
</feature>
<dbReference type="GO" id="GO:0004725">
    <property type="term" value="F:protein tyrosine phosphatase activity"/>
    <property type="evidence" value="ECO:0007669"/>
    <property type="project" value="UniProtKB-EC"/>
</dbReference>
<dbReference type="AlphaFoldDB" id="A0A7K0KEJ1"/>
<dbReference type="RefSeq" id="WP_154533945.1">
    <property type="nucleotide sequence ID" value="NZ_VUNG01000013.1"/>
</dbReference>
<dbReference type="CDD" id="cd16343">
    <property type="entry name" value="LMWPTP"/>
    <property type="match status" value="1"/>
</dbReference>
<evidence type="ECO:0000256" key="5">
    <source>
        <dbReference type="PIRSR" id="PIRSR617867-1"/>
    </source>
</evidence>
<dbReference type="InterPro" id="IPR036196">
    <property type="entry name" value="Ptyr_pPase_sf"/>
</dbReference>
<dbReference type="Gene3D" id="3.40.50.2300">
    <property type="match status" value="1"/>
</dbReference>
<evidence type="ECO:0000256" key="3">
    <source>
        <dbReference type="ARBA" id="ARBA00022801"/>
    </source>
</evidence>
<dbReference type="EMBL" id="VUNG01000013">
    <property type="protein sequence ID" value="MST84357.1"/>
    <property type="molecule type" value="Genomic_DNA"/>
</dbReference>
<gene>
    <name evidence="7" type="ORF">FYJ73_06695</name>
</gene>
<dbReference type="InterPro" id="IPR050438">
    <property type="entry name" value="LMW_PTPase"/>
</dbReference>
<dbReference type="PANTHER" id="PTHR11717:SF7">
    <property type="entry name" value="LOW MOLECULAR WEIGHT PHOSPHOTYROSINE PROTEIN PHOSPHATASE"/>
    <property type="match status" value="1"/>
</dbReference>
<comment type="caution">
    <text evidence="7">The sequence shown here is derived from an EMBL/GenBank/DDBJ whole genome shotgun (WGS) entry which is preliminary data.</text>
</comment>
<proteinExistence type="inferred from homology"/>
<dbReference type="PRINTS" id="PR00719">
    <property type="entry name" value="LMWPTPASE"/>
</dbReference>
<dbReference type="SUPFAM" id="SSF52788">
    <property type="entry name" value="Phosphotyrosine protein phosphatases I"/>
    <property type="match status" value="1"/>
</dbReference>
<organism evidence="7 8">
    <name type="scientific">Hallella mizrahii</name>
    <dbReference type="NCBI Taxonomy" id="2606637"/>
    <lineage>
        <taxon>Bacteria</taxon>
        <taxon>Pseudomonadati</taxon>
        <taxon>Bacteroidota</taxon>
        <taxon>Bacteroidia</taxon>
        <taxon>Bacteroidales</taxon>
        <taxon>Prevotellaceae</taxon>
        <taxon>Hallella</taxon>
    </lineage>
</organism>
<comment type="similarity">
    <text evidence="1">Belongs to the low molecular weight phosphotyrosine protein phosphatase family.</text>
</comment>
<dbReference type="PANTHER" id="PTHR11717">
    <property type="entry name" value="LOW MOLECULAR WEIGHT PROTEIN TYROSINE PHOSPHATASE"/>
    <property type="match status" value="1"/>
</dbReference>
<keyword evidence="8" id="KW-1185">Reference proteome</keyword>
<dbReference type="EC" id="3.1.3.48" evidence="2"/>
<reference evidence="7 8" key="1">
    <citation type="submission" date="2019-08" db="EMBL/GenBank/DDBJ databases">
        <title>In-depth cultivation of the pig gut microbiome towards novel bacterial diversity and tailored functional studies.</title>
        <authorList>
            <person name="Wylensek D."/>
            <person name="Hitch T.C.A."/>
            <person name="Clavel T."/>
        </authorList>
    </citation>
    <scope>NUCLEOTIDE SEQUENCE [LARGE SCALE GENOMIC DNA]</scope>
    <source>
        <strain evidence="7 8">LKV-178-WT-2A</strain>
    </source>
</reference>
<evidence type="ECO:0000256" key="2">
    <source>
        <dbReference type="ARBA" id="ARBA00013064"/>
    </source>
</evidence>
<evidence type="ECO:0000313" key="8">
    <source>
        <dbReference type="Proteomes" id="UP000438914"/>
    </source>
</evidence>
<sequence>MVKENHEKRKIALLFICLGNICRSPAAHAIMQRDVEEAGVSDRFLIDSAGIGPWHVGDLPDRRMRQHGARRGLDISHIARQFNAKADFRAFDRIVVMDEDNYLAITSKAMSEADREKVIRLSDYLLDHPGAHSVPDPYYGNGTDFELALDLIEDGCRHLLAAIIEQEDGIAVD</sequence>
<dbReference type="InterPro" id="IPR017867">
    <property type="entry name" value="Tyr_phospatase_low_mol_wt"/>
</dbReference>
<protein>
    <recommendedName>
        <fullName evidence="2">protein-tyrosine-phosphatase</fullName>
        <ecNumber evidence="2">3.1.3.48</ecNumber>
    </recommendedName>
</protein>
<keyword evidence="4" id="KW-0904">Protein phosphatase</keyword>
<dbReference type="InterPro" id="IPR023485">
    <property type="entry name" value="Ptyr_pPase"/>
</dbReference>
<feature type="domain" description="Phosphotyrosine protein phosphatase I" evidence="6">
    <location>
        <begin position="11"/>
        <end position="162"/>
    </location>
</feature>
<evidence type="ECO:0000256" key="4">
    <source>
        <dbReference type="ARBA" id="ARBA00022912"/>
    </source>
</evidence>
<evidence type="ECO:0000259" key="6">
    <source>
        <dbReference type="SMART" id="SM00226"/>
    </source>
</evidence>
<feature type="active site" evidence="5">
    <location>
        <position position="23"/>
    </location>
</feature>
<dbReference type="Proteomes" id="UP000438914">
    <property type="component" value="Unassembled WGS sequence"/>
</dbReference>
<dbReference type="Pfam" id="PF01451">
    <property type="entry name" value="LMWPc"/>
    <property type="match status" value="1"/>
</dbReference>
<accession>A0A7K0KEJ1</accession>